<dbReference type="RefSeq" id="WP_012216948.1">
    <property type="nucleotide sequence ID" value="NC_010086.1"/>
</dbReference>
<feature type="transmembrane region" description="Helical" evidence="1">
    <location>
        <begin position="245"/>
        <end position="262"/>
    </location>
</feature>
<keyword evidence="3" id="KW-1185">Reference proteome</keyword>
<keyword evidence="1" id="KW-0812">Transmembrane</keyword>
<accession>A0A0H3KRH6</accession>
<feature type="transmembrane region" description="Helical" evidence="1">
    <location>
        <begin position="110"/>
        <end position="130"/>
    </location>
</feature>
<organism evidence="2 3">
    <name type="scientific">Burkholderia multivorans (strain ATCC 17616 / 249)</name>
    <dbReference type="NCBI Taxonomy" id="395019"/>
    <lineage>
        <taxon>Bacteria</taxon>
        <taxon>Pseudomonadati</taxon>
        <taxon>Pseudomonadota</taxon>
        <taxon>Betaproteobacteria</taxon>
        <taxon>Burkholderiales</taxon>
        <taxon>Burkholderiaceae</taxon>
        <taxon>Burkholderia</taxon>
        <taxon>Burkholderia cepacia complex</taxon>
    </lineage>
</organism>
<feature type="transmembrane region" description="Helical" evidence="1">
    <location>
        <begin position="12"/>
        <end position="31"/>
    </location>
</feature>
<dbReference type="HOGENOM" id="CLU_065506_2_0_4"/>
<dbReference type="AlphaFoldDB" id="A0A0H3KRH6"/>
<evidence type="ECO:0000256" key="1">
    <source>
        <dbReference type="SAM" id="Phobius"/>
    </source>
</evidence>
<feature type="transmembrane region" description="Helical" evidence="1">
    <location>
        <begin position="69"/>
        <end position="90"/>
    </location>
</feature>
<dbReference type="KEGG" id="bmu:Bmul_4170"/>
<dbReference type="EMBL" id="AP009386">
    <property type="protein sequence ID" value="BAG46191.1"/>
    <property type="molecule type" value="Genomic_DNA"/>
</dbReference>
<proteinExistence type="predicted"/>
<dbReference type="Proteomes" id="UP000008815">
    <property type="component" value="Chromosome 2"/>
</dbReference>
<gene>
    <name evidence="2" type="ordered locus">BMULJ_04336</name>
</gene>
<keyword evidence="1" id="KW-0472">Membrane</keyword>
<sequence>MIPADPLLGRERAVTLLAMAAVAALCWFYVWTGAGTGMSALEMTTVALFPHRLPDDPGSMAPSLPTVILMWWTMMIAMMTPGAAPLVLLYRRVLRHRGAEARASARLSACLLAGYLVAWLAFSVLAAWLQQGLQPAGLISGMMLWSKSAELSALVLALAGHYQFSPLKRACLRQCRSPAGFLTAHWRPGLAGSFVLGVRHGLYCVGCCWLLMALLFVGGVMNVVWIAALSLIVVVEKVAPRGERFGRALGIVLIGWAIATLLV</sequence>
<protein>
    <submittedName>
        <fullName evidence="2">Predicted metal-binding integral membrane protein</fullName>
    </submittedName>
</protein>
<name>A0A0H3KRH6_BURM1</name>
<dbReference type="Pfam" id="PF09948">
    <property type="entry name" value="PpoB2"/>
    <property type="match status" value="1"/>
</dbReference>
<dbReference type="eggNOG" id="COG5486">
    <property type="taxonomic scope" value="Bacteria"/>
</dbReference>
<evidence type="ECO:0000313" key="3">
    <source>
        <dbReference type="Proteomes" id="UP000008815"/>
    </source>
</evidence>
<dbReference type="KEGG" id="bmj:BMULJ_04336"/>
<reference evidence="2 3" key="1">
    <citation type="submission" date="2007-04" db="EMBL/GenBank/DDBJ databases">
        <title>Complete genome sequence of Burkholderia multivorans ATCC 17616.</title>
        <authorList>
            <person name="Ohtsubo Y."/>
            <person name="Yamashita A."/>
            <person name="Kurokawa K."/>
            <person name="Takami H."/>
            <person name="Yuhara S."/>
            <person name="Nishiyama E."/>
            <person name="Endo R."/>
            <person name="Miyazaki R."/>
            <person name="Ono A."/>
            <person name="Yano K."/>
            <person name="Ito M."/>
            <person name="Sota M."/>
            <person name="Yuji N."/>
            <person name="Hattori M."/>
            <person name="Tsuda M."/>
        </authorList>
    </citation>
    <scope>NUCLEOTIDE SEQUENCE [LARGE SCALE GENOMIC DNA]</scope>
    <source>
        <strain evidence="3">ATCC 17616 / 249</strain>
    </source>
</reference>
<dbReference type="InterPro" id="IPR018688">
    <property type="entry name" value="PpoB2-like"/>
</dbReference>
<feature type="transmembrane region" description="Helical" evidence="1">
    <location>
        <begin position="209"/>
        <end position="233"/>
    </location>
</feature>
<evidence type="ECO:0000313" key="2">
    <source>
        <dbReference type="EMBL" id="BAG46191.1"/>
    </source>
</evidence>
<dbReference type="STRING" id="395019.BMULJ_04336"/>
<keyword evidence="1" id="KW-1133">Transmembrane helix</keyword>